<dbReference type="PANTHER" id="PTHR45748">
    <property type="entry name" value="1-PHOSPHATIDYLINOSITOL 3-PHOSPHATE 5-KINASE-RELATED"/>
    <property type="match status" value="1"/>
</dbReference>
<sequence>MKTSRLLTPASALSERIDSAWTCTDLLTLKVQTPEAFQEDEVHNLPLSKVASPMRLHSFDSALRFHKRIQKGLQPSSTHLSMLRSFHASGDYRSMIRDPVFNVTRTYSHALPLEAQKSSLLHSSTPTLVTSASHVAEGARLLLPERSHSDIVIAVYDNDPASIISYALSSKEYDEWVTHKSIEIGGGWSFSHKSKEEDSSSASSFSPWQSFGSLDLDYIRHGSFGSEDASSSAGATYTETKRSPHLTVYFENDSSAAGGKVKFSTTCYFAKQFKKT</sequence>
<dbReference type="Proteomes" id="UP001396334">
    <property type="component" value="Unassembled WGS sequence"/>
</dbReference>
<organism evidence="1 2">
    <name type="scientific">Hibiscus sabdariffa</name>
    <name type="common">roselle</name>
    <dbReference type="NCBI Taxonomy" id="183260"/>
    <lineage>
        <taxon>Eukaryota</taxon>
        <taxon>Viridiplantae</taxon>
        <taxon>Streptophyta</taxon>
        <taxon>Embryophyta</taxon>
        <taxon>Tracheophyta</taxon>
        <taxon>Spermatophyta</taxon>
        <taxon>Magnoliopsida</taxon>
        <taxon>eudicotyledons</taxon>
        <taxon>Gunneridae</taxon>
        <taxon>Pentapetalae</taxon>
        <taxon>rosids</taxon>
        <taxon>malvids</taxon>
        <taxon>Malvales</taxon>
        <taxon>Malvaceae</taxon>
        <taxon>Malvoideae</taxon>
        <taxon>Hibiscus</taxon>
    </lineage>
</organism>
<accession>A0ABR1ZRS2</accession>
<name>A0ABR1ZRS2_9ROSI</name>
<reference evidence="1 2" key="1">
    <citation type="journal article" date="2024" name="G3 (Bethesda)">
        <title>Genome assembly of Hibiscus sabdariffa L. provides insights into metabolisms of medicinal natural products.</title>
        <authorList>
            <person name="Kim T."/>
        </authorList>
    </citation>
    <scope>NUCLEOTIDE SEQUENCE [LARGE SCALE GENOMIC DNA]</scope>
    <source>
        <strain evidence="1">TK-2024</strain>
        <tissue evidence="1">Old leaves</tissue>
    </source>
</reference>
<keyword evidence="2" id="KW-1185">Reference proteome</keyword>
<comment type="caution">
    <text evidence="1">The sequence shown here is derived from an EMBL/GenBank/DDBJ whole genome shotgun (WGS) entry which is preliminary data.</text>
</comment>
<proteinExistence type="predicted"/>
<evidence type="ECO:0000313" key="2">
    <source>
        <dbReference type="Proteomes" id="UP001396334"/>
    </source>
</evidence>
<gene>
    <name evidence="1" type="ORF">V6N11_029093</name>
</gene>
<dbReference type="EMBL" id="JBBPBN010000664">
    <property type="protein sequence ID" value="KAK8483399.1"/>
    <property type="molecule type" value="Genomic_DNA"/>
</dbReference>
<protein>
    <submittedName>
        <fullName evidence="1">Uncharacterized protein</fullName>
    </submittedName>
</protein>
<evidence type="ECO:0000313" key="1">
    <source>
        <dbReference type="EMBL" id="KAK8483399.1"/>
    </source>
</evidence>
<dbReference type="PANTHER" id="PTHR45748:SF14">
    <property type="entry name" value="1-PHOSPHATIDYLINOSITOL-3-PHOSPHATE 5-KINASE FAB1C-RELATED"/>
    <property type="match status" value="1"/>
</dbReference>